<feature type="active site" description="Charge relay system" evidence="5">
    <location>
        <position position="322"/>
    </location>
</feature>
<proteinExistence type="inferred from homology"/>
<evidence type="ECO:0000256" key="2">
    <source>
        <dbReference type="ARBA" id="ARBA00022670"/>
    </source>
</evidence>
<evidence type="ECO:0000256" key="1">
    <source>
        <dbReference type="ARBA" id="ARBA00011073"/>
    </source>
</evidence>
<dbReference type="SUPFAM" id="SSF52743">
    <property type="entry name" value="Subtilisin-like"/>
    <property type="match status" value="1"/>
</dbReference>
<dbReference type="PROSITE" id="PS51892">
    <property type="entry name" value="SUBTILASE"/>
    <property type="match status" value="1"/>
</dbReference>
<dbReference type="InterPro" id="IPR050131">
    <property type="entry name" value="Peptidase_S8_subtilisin-like"/>
</dbReference>
<comment type="caution">
    <text evidence="7">The sequence shown here is derived from an EMBL/GenBank/DDBJ whole genome shotgun (WGS) entry which is preliminary data.</text>
</comment>
<dbReference type="PANTHER" id="PTHR43806:SF11">
    <property type="entry name" value="CEREVISIN-RELATED"/>
    <property type="match status" value="1"/>
</dbReference>
<dbReference type="Pfam" id="PF00082">
    <property type="entry name" value="Peptidase_S8"/>
    <property type="match status" value="1"/>
</dbReference>
<dbReference type="InterPro" id="IPR000209">
    <property type="entry name" value="Peptidase_S8/S53_dom"/>
</dbReference>
<dbReference type="PANTHER" id="PTHR43806">
    <property type="entry name" value="PEPTIDASE S8"/>
    <property type="match status" value="1"/>
</dbReference>
<gene>
    <name evidence="7" type="ORF">AYI68_g7211</name>
</gene>
<feature type="active site" description="Charge relay system" evidence="5">
    <location>
        <position position="528"/>
    </location>
</feature>
<comment type="similarity">
    <text evidence="1 5">Belongs to the peptidase S8 family.</text>
</comment>
<evidence type="ECO:0000256" key="3">
    <source>
        <dbReference type="ARBA" id="ARBA00022801"/>
    </source>
</evidence>
<keyword evidence="4 5" id="KW-0720">Serine protease</keyword>
<reference evidence="7 8" key="1">
    <citation type="journal article" date="2016" name="Mol. Biol. Evol.">
        <title>Genome-Wide Survey of Gut Fungi (Harpellales) Reveals the First Horizontally Transferred Ubiquitin Gene from a Mosquito Host.</title>
        <authorList>
            <person name="Wang Y."/>
            <person name="White M.M."/>
            <person name="Kvist S."/>
            <person name="Moncalvo J.M."/>
        </authorList>
    </citation>
    <scope>NUCLEOTIDE SEQUENCE [LARGE SCALE GENOMIC DNA]</scope>
    <source>
        <strain evidence="7 8">ALG-7-W6</strain>
    </source>
</reference>
<dbReference type="InterPro" id="IPR023827">
    <property type="entry name" value="Peptidase_S8_Asp-AS"/>
</dbReference>
<dbReference type="OrthoDB" id="206201at2759"/>
<sequence>MRVKVVLDQVAVLEEHLGKRRVHRDFQIIFPQWNSKCGGTVNNFCTSGGFKGFQKYIGPTLKSMNGDIKKKYKGYFKSISISRNYRKKKRHNKILNSRRQRQRRFITISRHNKPFRRRFVARSRHNKPFRRGFIAKPRSNKTSRRGLIAKPRNNKTFRRGFVAKPRYSIRGRRSGRRRWAKKAPRLNPWRKNSLYWDSGGLDVGMDSINDGFGEIVPFQLVNDGVKSNVTYLEDYNSTTTKSSLIKSYFQGRDASDSSISVIGKLWNSQRYAPWHLGRISSPISQPYNFAPYGQEYYYPAIPQSDPKDTITKPPKIYVYVVDSGIDSKHDDFLGMSIINKNFVAGEDESDKVGHGTAIASVLAGRNNGVVKQAIGSETVQLVSVKVLDKNNSGTLSNLESGLMWCLDHIKKAKKLELGRSVAGLINFSINLPNGTFYETMSSIINQIGNEGNMLLVTSAGNYNTDACLYPPAGMNNTLTASSILPGNDAFNTGVADFGKCVDVLAPGSMVFAAVAGSVSGVLPLTGTSIAAAIASGVAALSLVDNPKLTPYELKNSIISTAVKTKIPNLPANTSDLLINNGYSGIRSSMIYF</sequence>
<dbReference type="AlphaFoldDB" id="A0A1R0GPB5"/>
<evidence type="ECO:0000259" key="6">
    <source>
        <dbReference type="Pfam" id="PF00082"/>
    </source>
</evidence>
<dbReference type="EMBL" id="LSSL01005622">
    <property type="protein sequence ID" value="OLY78735.1"/>
    <property type="molecule type" value="Genomic_DNA"/>
</dbReference>
<keyword evidence="2 5" id="KW-0645">Protease</keyword>
<dbReference type="GO" id="GO:0006508">
    <property type="term" value="P:proteolysis"/>
    <property type="evidence" value="ECO:0007669"/>
    <property type="project" value="UniProtKB-KW"/>
</dbReference>
<keyword evidence="3 5" id="KW-0378">Hydrolase</keyword>
<feature type="domain" description="Peptidase S8/S53" evidence="6">
    <location>
        <begin position="316"/>
        <end position="565"/>
    </location>
</feature>
<dbReference type="InterPro" id="IPR036852">
    <property type="entry name" value="Peptidase_S8/S53_dom_sf"/>
</dbReference>
<dbReference type="PRINTS" id="PR00723">
    <property type="entry name" value="SUBTILISIN"/>
</dbReference>
<evidence type="ECO:0000313" key="8">
    <source>
        <dbReference type="Proteomes" id="UP000187455"/>
    </source>
</evidence>
<evidence type="ECO:0000256" key="5">
    <source>
        <dbReference type="PROSITE-ProRule" id="PRU01240"/>
    </source>
</evidence>
<evidence type="ECO:0000313" key="7">
    <source>
        <dbReference type="EMBL" id="OLY78735.1"/>
    </source>
</evidence>
<dbReference type="InterPro" id="IPR015500">
    <property type="entry name" value="Peptidase_S8_subtilisin-rel"/>
</dbReference>
<dbReference type="GO" id="GO:0004252">
    <property type="term" value="F:serine-type endopeptidase activity"/>
    <property type="evidence" value="ECO:0007669"/>
    <property type="project" value="UniProtKB-UniRule"/>
</dbReference>
<keyword evidence="8" id="KW-1185">Reference proteome</keyword>
<dbReference type="Gene3D" id="3.40.50.200">
    <property type="entry name" value="Peptidase S8/S53 domain"/>
    <property type="match status" value="1"/>
</dbReference>
<dbReference type="PROSITE" id="PS00136">
    <property type="entry name" value="SUBTILASE_ASP"/>
    <property type="match status" value="1"/>
</dbReference>
<name>A0A1R0GPB5_9FUNG</name>
<evidence type="ECO:0000256" key="4">
    <source>
        <dbReference type="ARBA" id="ARBA00022825"/>
    </source>
</evidence>
<dbReference type="GO" id="GO:0005615">
    <property type="term" value="C:extracellular space"/>
    <property type="evidence" value="ECO:0007669"/>
    <property type="project" value="TreeGrafter"/>
</dbReference>
<dbReference type="STRING" id="133383.A0A1R0GPB5"/>
<dbReference type="Proteomes" id="UP000187455">
    <property type="component" value="Unassembled WGS sequence"/>
</dbReference>
<feature type="active site" description="Charge relay system" evidence="5">
    <location>
        <position position="354"/>
    </location>
</feature>
<organism evidence="7 8">
    <name type="scientific">Smittium mucronatum</name>
    <dbReference type="NCBI Taxonomy" id="133383"/>
    <lineage>
        <taxon>Eukaryota</taxon>
        <taxon>Fungi</taxon>
        <taxon>Fungi incertae sedis</taxon>
        <taxon>Zoopagomycota</taxon>
        <taxon>Kickxellomycotina</taxon>
        <taxon>Harpellomycetes</taxon>
        <taxon>Harpellales</taxon>
        <taxon>Legeriomycetaceae</taxon>
        <taxon>Smittium</taxon>
    </lineage>
</organism>
<protein>
    <submittedName>
        <fullName evidence="7">Subtilase-type proteinase psp3</fullName>
    </submittedName>
</protein>
<accession>A0A1R0GPB5</accession>